<organism evidence="10 11">
    <name type="scientific">Sciurus carolinensis</name>
    <name type="common">Eastern gray squirrel</name>
    <dbReference type="NCBI Taxonomy" id="30640"/>
    <lineage>
        <taxon>Eukaryota</taxon>
        <taxon>Metazoa</taxon>
        <taxon>Chordata</taxon>
        <taxon>Craniata</taxon>
        <taxon>Vertebrata</taxon>
        <taxon>Euteleostomi</taxon>
        <taxon>Mammalia</taxon>
        <taxon>Eutheria</taxon>
        <taxon>Euarchontoglires</taxon>
        <taxon>Glires</taxon>
        <taxon>Rodentia</taxon>
        <taxon>Sciuromorpha</taxon>
        <taxon>Sciuridae</taxon>
        <taxon>Sciurinae</taxon>
        <taxon>Sciurini</taxon>
        <taxon>Sciurus</taxon>
    </lineage>
</organism>
<dbReference type="Pfam" id="PF13853">
    <property type="entry name" value="7tm_4"/>
    <property type="match status" value="1"/>
</dbReference>
<evidence type="ECO:0000256" key="7">
    <source>
        <dbReference type="ARBA" id="ARBA00023224"/>
    </source>
</evidence>
<feature type="domain" description="G-protein coupled receptors family 1 profile" evidence="9">
    <location>
        <begin position="41"/>
        <end position="87"/>
    </location>
</feature>
<evidence type="ECO:0000313" key="11">
    <source>
        <dbReference type="Proteomes" id="UP001166674"/>
    </source>
</evidence>
<evidence type="ECO:0000256" key="3">
    <source>
        <dbReference type="ARBA" id="ARBA00022989"/>
    </source>
</evidence>
<dbReference type="InterPro" id="IPR000725">
    <property type="entry name" value="Olfact_rcpt"/>
</dbReference>
<evidence type="ECO:0000313" key="10">
    <source>
        <dbReference type="EMBL" id="MBZ3874286.1"/>
    </source>
</evidence>
<dbReference type="PANTHER" id="PTHR48001">
    <property type="entry name" value="OLFACTORY RECEPTOR"/>
    <property type="match status" value="1"/>
</dbReference>
<feature type="transmembrane region" description="Helical" evidence="8">
    <location>
        <begin position="30"/>
        <end position="50"/>
    </location>
</feature>
<sequence length="87" mass="9819">MERGNQTGTCNFIFLGIMEDSDLQSLLFDMLLSMYLVTVLENLLIILATISDSHLHTPMYFFLSNLSLVDIGFTSTTVPKALWNIQT</sequence>
<keyword evidence="11" id="KW-1185">Reference proteome</keyword>
<dbReference type="AlphaFoldDB" id="A0AA41MLZ3"/>
<dbReference type="Gene3D" id="1.20.1070.10">
    <property type="entry name" value="Rhodopsin 7-helix transmembrane proteins"/>
    <property type="match status" value="1"/>
</dbReference>
<keyword evidence="5 8" id="KW-0472">Membrane</keyword>
<keyword evidence="7" id="KW-0807">Transducer</keyword>
<evidence type="ECO:0000256" key="2">
    <source>
        <dbReference type="ARBA" id="ARBA00022692"/>
    </source>
</evidence>
<dbReference type="GO" id="GO:0016020">
    <property type="term" value="C:membrane"/>
    <property type="evidence" value="ECO:0007669"/>
    <property type="project" value="UniProtKB-SubCell"/>
</dbReference>
<dbReference type="Proteomes" id="UP001166674">
    <property type="component" value="Unassembled WGS sequence"/>
</dbReference>
<keyword evidence="6 10" id="KW-0675">Receptor</keyword>
<dbReference type="PROSITE" id="PS50262">
    <property type="entry name" value="G_PROTEIN_RECEP_F1_2"/>
    <property type="match status" value="1"/>
</dbReference>
<comment type="subcellular location">
    <subcellularLocation>
        <location evidence="1">Membrane</location>
        <topology evidence="1">Multi-pass membrane protein</topology>
    </subcellularLocation>
</comment>
<dbReference type="GO" id="GO:0004930">
    <property type="term" value="F:G protein-coupled receptor activity"/>
    <property type="evidence" value="ECO:0007669"/>
    <property type="project" value="UniProtKB-KW"/>
</dbReference>
<evidence type="ECO:0000256" key="4">
    <source>
        <dbReference type="ARBA" id="ARBA00023040"/>
    </source>
</evidence>
<dbReference type="GO" id="GO:0004984">
    <property type="term" value="F:olfactory receptor activity"/>
    <property type="evidence" value="ECO:0007669"/>
    <property type="project" value="InterPro"/>
</dbReference>
<gene>
    <name evidence="10" type="ORF">SUZIE_127180</name>
</gene>
<accession>A0AA41MLZ3</accession>
<comment type="caution">
    <text evidence="10">The sequence shown here is derived from an EMBL/GenBank/DDBJ whole genome shotgun (WGS) entry which is preliminary data.</text>
</comment>
<protein>
    <submittedName>
        <fullName evidence="10">Olfactory receptor 7C2</fullName>
    </submittedName>
</protein>
<evidence type="ECO:0000256" key="6">
    <source>
        <dbReference type="ARBA" id="ARBA00023170"/>
    </source>
</evidence>
<proteinExistence type="predicted"/>
<dbReference type="EMBL" id="JAATJV010224046">
    <property type="protein sequence ID" value="MBZ3874286.1"/>
    <property type="molecule type" value="Genomic_DNA"/>
</dbReference>
<evidence type="ECO:0000256" key="5">
    <source>
        <dbReference type="ARBA" id="ARBA00023136"/>
    </source>
</evidence>
<name>A0AA41MLZ3_SCICA</name>
<reference evidence="10" key="1">
    <citation type="submission" date="2020-03" db="EMBL/GenBank/DDBJ databases">
        <title>Studies in the Genomics of Life Span.</title>
        <authorList>
            <person name="Glass D."/>
        </authorList>
    </citation>
    <scope>NUCLEOTIDE SEQUENCE</scope>
    <source>
        <strain evidence="10">SUZIE</strain>
        <tissue evidence="10">Muscle</tissue>
    </source>
</reference>
<keyword evidence="2 8" id="KW-0812">Transmembrane</keyword>
<keyword evidence="3 8" id="KW-1133">Transmembrane helix</keyword>
<dbReference type="InterPro" id="IPR017452">
    <property type="entry name" value="GPCR_Rhodpsn_7TM"/>
</dbReference>
<evidence type="ECO:0000256" key="1">
    <source>
        <dbReference type="ARBA" id="ARBA00004141"/>
    </source>
</evidence>
<evidence type="ECO:0000256" key="8">
    <source>
        <dbReference type="SAM" id="Phobius"/>
    </source>
</evidence>
<keyword evidence="4" id="KW-0297">G-protein coupled receptor</keyword>
<evidence type="ECO:0000259" key="9">
    <source>
        <dbReference type="PROSITE" id="PS50262"/>
    </source>
</evidence>
<dbReference type="SUPFAM" id="SSF81321">
    <property type="entry name" value="Family A G protein-coupled receptor-like"/>
    <property type="match status" value="1"/>
</dbReference>